<evidence type="ECO:0000313" key="2">
    <source>
        <dbReference type="Proteomes" id="UP001177021"/>
    </source>
</evidence>
<accession>A0ACB0MFJ9</accession>
<keyword evidence="2" id="KW-1185">Reference proteome</keyword>
<proteinExistence type="predicted"/>
<organism evidence="1 2">
    <name type="scientific">Trifolium pratense</name>
    <name type="common">Red clover</name>
    <dbReference type="NCBI Taxonomy" id="57577"/>
    <lineage>
        <taxon>Eukaryota</taxon>
        <taxon>Viridiplantae</taxon>
        <taxon>Streptophyta</taxon>
        <taxon>Embryophyta</taxon>
        <taxon>Tracheophyta</taxon>
        <taxon>Spermatophyta</taxon>
        <taxon>Magnoliopsida</taxon>
        <taxon>eudicotyledons</taxon>
        <taxon>Gunneridae</taxon>
        <taxon>Pentapetalae</taxon>
        <taxon>rosids</taxon>
        <taxon>fabids</taxon>
        <taxon>Fabales</taxon>
        <taxon>Fabaceae</taxon>
        <taxon>Papilionoideae</taxon>
        <taxon>50 kb inversion clade</taxon>
        <taxon>NPAAA clade</taxon>
        <taxon>Hologalegina</taxon>
        <taxon>IRL clade</taxon>
        <taxon>Trifolieae</taxon>
        <taxon>Trifolium</taxon>
    </lineage>
</organism>
<reference evidence="1" key="1">
    <citation type="submission" date="2023-10" db="EMBL/GenBank/DDBJ databases">
        <authorList>
            <person name="Rodriguez Cubillos JULIANA M."/>
            <person name="De Vega J."/>
        </authorList>
    </citation>
    <scope>NUCLEOTIDE SEQUENCE</scope>
</reference>
<gene>
    <name evidence="1" type="ORF">MILVUS5_LOCUS41542</name>
</gene>
<comment type="caution">
    <text evidence="1">The sequence shown here is derived from an EMBL/GenBank/DDBJ whole genome shotgun (WGS) entry which is preliminary data.</text>
</comment>
<name>A0ACB0MFJ9_TRIPR</name>
<dbReference type="EMBL" id="CASHSV030000823">
    <property type="protein sequence ID" value="CAJ2679449.1"/>
    <property type="molecule type" value="Genomic_DNA"/>
</dbReference>
<protein>
    <submittedName>
        <fullName evidence="1">Uncharacterized protein</fullName>
    </submittedName>
</protein>
<evidence type="ECO:0000313" key="1">
    <source>
        <dbReference type="EMBL" id="CAJ2679449.1"/>
    </source>
</evidence>
<sequence>MVVMGKGMVKLNINNITYVISNVYYVPGLKTNLLSIGQLQQKSITIIFEKDLCKVFHDDKGLLFTTEMSNNRMYVVSALVLIPMCLKTDKQVDTQLWHNRYGHLSFKDCLADKQHRDSIPNQANWRASEKLELVHSDICGPITPQSNGGNRYFMKFTDDFSRKTWIYLLKEKSSAFDVFKIFKASGKKESNCAIQCLRTGKGREYTSNAFNKFCSDEGIKRQLTTTYTTQQNGVSERKNRTLMNIVRSMLNARKVPKEFWPEAAKWATYVMNRSPTLSVKNMTPEEACQRKKLDNKSRKCILLGVSEKSKAYKLYDPNEKKVTISRDVIFEESKSWDWENKQSQPESIESMDEWAHSKPNDELVQNEHNMEFETGQHNENLEEVVVDDTSDDSDNAETTRIKKPPGHLSDYVTSSEAEEDNEPHSSGENPTTHDEAVKLEVWKATMKDEIESIERNNTWKLTSLPSESNSIGLIVHIGP</sequence>
<dbReference type="Proteomes" id="UP001177021">
    <property type="component" value="Unassembled WGS sequence"/>
</dbReference>